<gene>
    <name evidence="2" type="ORF">L2737_20755</name>
</gene>
<protein>
    <submittedName>
        <fullName evidence="2">Uncharacterized protein</fullName>
    </submittedName>
</protein>
<organism evidence="2 3">
    <name type="scientific">Shewanella electrodiphila</name>
    <dbReference type="NCBI Taxonomy" id="934143"/>
    <lineage>
        <taxon>Bacteria</taxon>
        <taxon>Pseudomonadati</taxon>
        <taxon>Pseudomonadota</taxon>
        <taxon>Gammaproteobacteria</taxon>
        <taxon>Alteromonadales</taxon>
        <taxon>Shewanellaceae</taxon>
        <taxon>Shewanella</taxon>
    </lineage>
</organism>
<sequence>MINKQIFMLGFLPVLGLLVALLLNVIAGPAYTGSVNQSALQLYFIGSIIWSFLAFFIGVFMYSKCSYMNHIKFILGLFSVGLGAALPWLIGIS</sequence>
<name>A0ABT0KWF9_9GAMM</name>
<keyword evidence="1" id="KW-1133">Transmembrane helix</keyword>
<dbReference type="RefSeq" id="WP_248956974.1">
    <property type="nucleotide sequence ID" value="NZ_JAKIKU010000018.1"/>
</dbReference>
<dbReference type="Proteomes" id="UP001202134">
    <property type="component" value="Unassembled WGS sequence"/>
</dbReference>
<evidence type="ECO:0000313" key="2">
    <source>
        <dbReference type="EMBL" id="MCL1047735.1"/>
    </source>
</evidence>
<feature type="transmembrane region" description="Helical" evidence="1">
    <location>
        <begin position="73"/>
        <end position="90"/>
    </location>
</feature>
<proteinExistence type="predicted"/>
<evidence type="ECO:0000313" key="3">
    <source>
        <dbReference type="Proteomes" id="UP001202134"/>
    </source>
</evidence>
<dbReference type="EMBL" id="JAKIKU010000018">
    <property type="protein sequence ID" value="MCL1047735.1"/>
    <property type="molecule type" value="Genomic_DNA"/>
</dbReference>
<accession>A0ABT0KWF9</accession>
<feature type="transmembrane region" description="Helical" evidence="1">
    <location>
        <begin position="42"/>
        <end position="61"/>
    </location>
</feature>
<keyword evidence="1" id="KW-0812">Transmembrane</keyword>
<keyword evidence="3" id="KW-1185">Reference proteome</keyword>
<comment type="caution">
    <text evidence="2">The sequence shown here is derived from an EMBL/GenBank/DDBJ whole genome shotgun (WGS) entry which is preliminary data.</text>
</comment>
<keyword evidence="1" id="KW-0472">Membrane</keyword>
<reference evidence="2 3" key="1">
    <citation type="submission" date="2022-01" db="EMBL/GenBank/DDBJ databases">
        <title>Whole genome-based taxonomy of the Shewanellaceae.</title>
        <authorList>
            <person name="Martin-Rodriguez A.J."/>
        </authorList>
    </citation>
    <scope>NUCLEOTIDE SEQUENCE [LARGE SCALE GENOMIC DNA]</scope>
    <source>
        <strain evidence="2 3">DSM 24955</strain>
    </source>
</reference>
<evidence type="ECO:0000256" key="1">
    <source>
        <dbReference type="SAM" id="Phobius"/>
    </source>
</evidence>